<accession>A0A381V635</accession>
<protein>
    <submittedName>
        <fullName evidence="1">Uncharacterized protein</fullName>
    </submittedName>
</protein>
<evidence type="ECO:0000313" key="1">
    <source>
        <dbReference type="EMBL" id="SVA35832.1"/>
    </source>
</evidence>
<organism evidence="1">
    <name type="scientific">marine metagenome</name>
    <dbReference type="NCBI Taxonomy" id="408172"/>
    <lineage>
        <taxon>unclassified sequences</taxon>
        <taxon>metagenomes</taxon>
        <taxon>ecological metagenomes</taxon>
    </lineage>
</organism>
<dbReference type="AlphaFoldDB" id="A0A381V635"/>
<proteinExistence type="predicted"/>
<sequence length="69" mass="8393">MSSFETRFYRTERAIWPRIQRNLSLVVWIARVILAWFTQGRLLRKASRHALREKRVLYLDDLIDSDKDD</sequence>
<reference evidence="1" key="1">
    <citation type="submission" date="2018-05" db="EMBL/GenBank/DDBJ databases">
        <authorList>
            <person name="Lanie J.A."/>
            <person name="Ng W.-L."/>
            <person name="Kazmierczak K.M."/>
            <person name="Andrzejewski T.M."/>
            <person name="Davidsen T.M."/>
            <person name="Wayne K.J."/>
            <person name="Tettelin H."/>
            <person name="Glass J.I."/>
            <person name="Rusch D."/>
            <person name="Podicherti R."/>
            <person name="Tsui H.-C.T."/>
            <person name="Winkler M.E."/>
        </authorList>
    </citation>
    <scope>NUCLEOTIDE SEQUENCE</scope>
</reference>
<gene>
    <name evidence="1" type="ORF">METZ01_LOCUS88686</name>
</gene>
<name>A0A381V635_9ZZZZ</name>
<dbReference type="EMBL" id="UINC01007955">
    <property type="protein sequence ID" value="SVA35832.1"/>
    <property type="molecule type" value="Genomic_DNA"/>
</dbReference>